<dbReference type="GeneID" id="87483853"/>
<gene>
    <name evidence="1" type="ORF">EDF85_4999</name>
</gene>
<reference evidence="1 2" key="1">
    <citation type="submission" date="2018-11" db="EMBL/GenBank/DDBJ databases">
        <title>Genomic analyses of the natural microbiome of Caenorhabditis elegans.</title>
        <authorList>
            <person name="Samuel B."/>
        </authorList>
    </citation>
    <scope>NUCLEOTIDE SEQUENCE [LARGE SCALE GENOMIC DNA]</scope>
    <source>
        <strain evidence="1 2">BIGb0473</strain>
    </source>
</reference>
<proteinExistence type="predicted"/>
<evidence type="ECO:0000313" key="2">
    <source>
        <dbReference type="Proteomes" id="UP000269115"/>
    </source>
</evidence>
<protein>
    <submittedName>
        <fullName evidence="1">Peptidase inhibitor I78 family protein</fullName>
    </submittedName>
</protein>
<dbReference type="AlphaFoldDB" id="A0A9X8EHP8"/>
<accession>A0A9X8EHP8</accession>
<evidence type="ECO:0000313" key="1">
    <source>
        <dbReference type="EMBL" id="ROQ44159.1"/>
    </source>
</evidence>
<name>A0A9X8EHP8_PSEPU</name>
<organism evidence="1 2">
    <name type="scientific">Pseudomonas putida</name>
    <name type="common">Arthrobacter siderocapsulatus</name>
    <dbReference type="NCBI Taxonomy" id="303"/>
    <lineage>
        <taxon>Bacteria</taxon>
        <taxon>Pseudomonadati</taxon>
        <taxon>Pseudomonadota</taxon>
        <taxon>Gammaproteobacteria</taxon>
        <taxon>Pseudomonadales</taxon>
        <taxon>Pseudomonadaceae</taxon>
        <taxon>Pseudomonas</taxon>
    </lineage>
</organism>
<dbReference type="EMBL" id="RJUR01000018">
    <property type="protein sequence ID" value="ROQ44159.1"/>
    <property type="molecule type" value="Genomic_DNA"/>
</dbReference>
<dbReference type="Proteomes" id="UP000269115">
    <property type="component" value="Unassembled WGS sequence"/>
</dbReference>
<dbReference type="Gene3D" id="3.30.10.10">
    <property type="entry name" value="Trypsin Inhibitor V, subunit A"/>
    <property type="match status" value="1"/>
</dbReference>
<dbReference type="RefSeq" id="WP_370409248.1">
    <property type="nucleotide sequence ID" value="NZ_LKGZ01000065.1"/>
</dbReference>
<sequence>MQKDQPVVCPIEALQLSNDEVLTCIGRLVGTRYVPTVKAYISELTGRQRVVGIGEMSTREMDPQRVNISGNEAGLISGFHFG</sequence>
<comment type="caution">
    <text evidence="1">The sequence shown here is derived from an EMBL/GenBank/DDBJ whole genome shotgun (WGS) entry which is preliminary data.</text>
</comment>